<dbReference type="Gene3D" id="3.40.50.300">
    <property type="entry name" value="P-loop containing nucleotide triphosphate hydrolases"/>
    <property type="match status" value="1"/>
</dbReference>
<protein>
    <submittedName>
        <fullName evidence="1">DNA polymerase III subunit delta</fullName>
    </submittedName>
</protein>
<organism evidence="1 2">
    <name type="scientific">Anaerococcus martiniensis</name>
    <dbReference type="NCBI Taxonomy" id="3115615"/>
    <lineage>
        <taxon>Bacteria</taxon>
        <taxon>Bacillati</taxon>
        <taxon>Bacillota</taxon>
        <taxon>Tissierellia</taxon>
        <taxon>Tissierellales</taxon>
        <taxon>Peptoniphilaceae</taxon>
        <taxon>Anaerococcus</taxon>
    </lineage>
</organism>
<keyword evidence="2" id="KW-1185">Reference proteome</keyword>
<evidence type="ECO:0000313" key="2">
    <source>
        <dbReference type="Proteomes" id="UP001637996"/>
    </source>
</evidence>
<evidence type="ECO:0000313" key="1">
    <source>
        <dbReference type="EMBL" id="MFO3664896.1"/>
    </source>
</evidence>
<proteinExistence type="predicted"/>
<comment type="caution">
    <text evidence="1">The sequence shown here is derived from an EMBL/GenBank/DDBJ whole genome shotgun (WGS) entry which is preliminary data.</text>
</comment>
<dbReference type="Pfam" id="PF13177">
    <property type="entry name" value="DNA_pol3_delta2"/>
    <property type="match status" value="1"/>
</dbReference>
<dbReference type="EMBL" id="JBGMEI010000001">
    <property type="protein sequence ID" value="MFO3664896.1"/>
    <property type="molecule type" value="Genomic_DNA"/>
</dbReference>
<dbReference type="RefSeq" id="WP_410030653.1">
    <property type="nucleotide sequence ID" value="NZ_JBGMEI010000001.1"/>
</dbReference>
<dbReference type="InterPro" id="IPR050238">
    <property type="entry name" value="DNA_Rep/Repair_Clamp_Loader"/>
</dbReference>
<dbReference type="InterPro" id="IPR027417">
    <property type="entry name" value="P-loop_NTPase"/>
</dbReference>
<reference evidence="1 2" key="1">
    <citation type="journal article" date="2025" name="Anaerobe">
        <title>Description of Anaerococcus kampingiae sp. nov., Anaerococcus groningensis sp. nov., Anaerococcus martiniensis sp. nov., and Anaerococcus cruorum sp. nov., isolated from human clinical specimens.</title>
        <authorList>
            <person name="Boiten K.E."/>
            <person name="Meijer J."/>
            <person name="van Wezel E.M."/>
            <person name="Veloo A.C.M."/>
        </authorList>
    </citation>
    <scope>NUCLEOTIDE SEQUENCE [LARGE SCALE GENOMIC DNA]</scope>
    <source>
        <strain evidence="1 2">ENR0831</strain>
    </source>
</reference>
<dbReference type="SUPFAM" id="SSF52540">
    <property type="entry name" value="P-loop containing nucleoside triphosphate hydrolases"/>
    <property type="match status" value="1"/>
</dbReference>
<name>A0ABW9M8K5_9FIRM</name>
<sequence length="262" mass="30566">MIDLDLQIKQNTLSHAYIFESSNENYNLEFAKNFSKKVFESKGIYIENNLNPDLYIIDNGNDTIDIESIRILLKNTALKPSNKTIKIYIIHNAHNMRIEGFNAMLKTIEELKDYNMVIFTTKNKDLLLPTIRSRCQIIRLDAKDLESEIDTEKLSEIISEVYKGNINTFYTNKSFFESFNNDKYILFDGFIEVFNKVLKNKYTNENEKSNLNIKKLSEMDLGQIEEIINLLYTVKIGLKNNINYDLAIEELIFSIYKGGMTK</sequence>
<dbReference type="Proteomes" id="UP001637996">
    <property type="component" value="Unassembled WGS sequence"/>
</dbReference>
<gene>
    <name evidence="1" type="ORF">ACCQ41_01300</name>
</gene>
<dbReference type="PANTHER" id="PTHR11669">
    <property type="entry name" value="REPLICATION FACTOR C / DNA POLYMERASE III GAMMA-TAU SUBUNIT"/>
    <property type="match status" value="1"/>
</dbReference>
<dbReference type="PANTHER" id="PTHR11669:SF8">
    <property type="entry name" value="DNA POLYMERASE III SUBUNIT DELTA"/>
    <property type="match status" value="1"/>
</dbReference>
<accession>A0ABW9M8K5</accession>